<name>U4TTP9_9LACO</name>
<gene>
    <name evidence="1" type="ORF">L248_2943</name>
</gene>
<reference evidence="2" key="1">
    <citation type="journal article" date="2013" name="Genome Announc.">
        <title>Whole-Genome Sequencing of Lactobacillus shenzhenensis Strain LY-73T.</title>
        <authorList>
            <person name="Lin Z."/>
            <person name="Liu Z."/>
            <person name="Yang R."/>
            <person name="Zou Y."/>
            <person name="Wan D."/>
            <person name="Chen J."/>
            <person name="Guo M."/>
            <person name="Zhao J."/>
            <person name="Fang C."/>
            <person name="Yang R."/>
            <person name="Liu F."/>
        </authorList>
    </citation>
    <scope>NUCLEOTIDE SEQUENCE [LARGE SCALE GENOMIC DNA]</scope>
    <source>
        <strain evidence="2">LY-73</strain>
    </source>
</reference>
<evidence type="ECO:0000313" key="1">
    <source>
        <dbReference type="EMBL" id="ERL65268.1"/>
    </source>
</evidence>
<dbReference type="AlphaFoldDB" id="U4TTP9"/>
<proteinExistence type="predicted"/>
<dbReference type="Proteomes" id="UP000030647">
    <property type="component" value="Unassembled WGS sequence"/>
</dbReference>
<evidence type="ECO:0000313" key="2">
    <source>
        <dbReference type="Proteomes" id="UP000030647"/>
    </source>
</evidence>
<protein>
    <submittedName>
        <fullName evidence="1">Uncharacterized protein</fullName>
    </submittedName>
</protein>
<dbReference type="EMBL" id="KI271588">
    <property type="protein sequence ID" value="ERL65268.1"/>
    <property type="molecule type" value="Genomic_DNA"/>
</dbReference>
<accession>U4TTP9</accession>
<dbReference type="HOGENOM" id="CLU_139059_0_0_9"/>
<keyword evidence="2" id="KW-1185">Reference proteome</keyword>
<sequence>MPSLTDTQHSDADQYLAFNFSFITHEQKYSLDALMKRDRKFSQKLLKKVEALSTDRKVQVMNRNREQGFELMPFTEVRFRVDPKFHSMGFDEHLETGYWVFRLNKLGRVICGMINTVVYILAVDTDFETYKH</sequence>
<organism evidence="1 2">
    <name type="scientific">Schleiferilactobacillus shenzhenensis LY-73</name>
    <dbReference type="NCBI Taxonomy" id="1231336"/>
    <lineage>
        <taxon>Bacteria</taxon>
        <taxon>Bacillati</taxon>
        <taxon>Bacillota</taxon>
        <taxon>Bacilli</taxon>
        <taxon>Lactobacillales</taxon>
        <taxon>Lactobacillaceae</taxon>
        <taxon>Schleiferilactobacillus</taxon>
    </lineage>
</organism>